<protein>
    <recommendedName>
        <fullName evidence="3">GPI inositol-deacylase winged helix domain-containing protein</fullName>
    </recommendedName>
</protein>
<dbReference type="InterPro" id="IPR002110">
    <property type="entry name" value="Ankyrin_rpt"/>
</dbReference>
<dbReference type="OrthoDB" id="195446at2759"/>
<evidence type="ECO:0000256" key="2">
    <source>
        <dbReference type="ARBA" id="ARBA00023043"/>
    </source>
</evidence>
<dbReference type="HOGENOM" id="CLU_300911_0_0_1"/>
<evidence type="ECO:0000313" key="5">
    <source>
        <dbReference type="Proteomes" id="UP000007129"/>
    </source>
</evidence>
<sequence>MLERIYATIALELVKTAEELPEDFVDCSWPEWVRRDDDHKTAHCMRTFVGEIMEAFERVFLILDGLDELETSALEGRREQLLRDVAVWQKEHSLSIFATCEFEEELFMLVFDGYDAMDISPDQDNIGKYIEDRLSTLPRETLGQPELPANIQQKLKNSAATNFLTARLLLESLSGLTNELSVREHLERVSGCGASLDAAYELITQRINNQSTGRLELARKAISWTVQAKRQLSATELTHAVAFNIDGTRWSRENVPDIDDLISCCSGLVPIEPKTGEVHLLHKTALEYFDHNMKDWMVTERDIAMCCLTYLQLEDPGDAFLQYISCSLQEDERYLEEWPLAGYAAQFWGLHARESQDDLDIQNAVLRLLGVRRPLSSLIQAPVESLRTPEGHYYSSEPSIALLTFFGLDQILDLILKKEINRACSTLDRQIKSAMELAIGQNHIEVLKVFFTFITSTGRTEHTRVFCTTGIMWHAVNQLHYAAMEAAINILVPSTSFRQRTLDFFFDHSIKKKNTSVARRIAARTDFSISPVMLREAISNGLAEVVEVLLQRSDMDPDGVDELGRTCLALAAFWGRKCIFDVLLDTYKVDASIRDASGETALTLAVKEAYRDDSSEYTHIIQRLLQSNHGTELHMKDRDGQTLFDTCSPQWQCLGVSHAVTASGNSTDVLELLVNERDLPVNIPDNKGKTPLIWAAMAAWHPRALILIESGKDVALNVADCYGRTALFYAGKASHQTDTVDCLLAQEEIDPNIQDEHGRTALWYAWDIDSTYISGFTKILTHNKTNPNIQDSRGRTILIHKAECSTWALERILKDSRTDPNMVDWTGRTALFYAVSYHQQTVEALLLHEATDPNVLDLDGRTPLSHASELLNYQAVEHLLRHPKTLVDISDKSGLTPLDYAEIDVNCEDHMGETPFECATRNLDVEVMRLLLGRSDLDSSKKDIRESLRRTMEHHRKCRDDESRAESGLELLPEAEELVNQYLIREVEGEYILA</sequence>
<dbReference type="Pfam" id="PF12796">
    <property type="entry name" value="Ank_2"/>
    <property type="match status" value="3"/>
</dbReference>
<reference evidence="4 5" key="1">
    <citation type="journal article" date="2012" name="BMC Genomics">
        <title>Tools to kill: Genome of one of the most destructive plant pathogenic fungi Macrophomina phaseolina.</title>
        <authorList>
            <person name="Islam M.S."/>
            <person name="Haque M.S."/>
            <person name="Islam M.M."/>
            <person name="Emdad E.M."/>
            <person name="Halim A."/>
            <person name="Hossen Q.M.M."/>
            <person name="Hossain M.Z."/>
            <person name="Ahmed B."/>
            <person name="Rahim S."/>
            <person name="Rahman M.S."/>
            <person name="Alam M.M."/>
            <person name="Hou S."/>
            <person name="Wan X."/>
            <person name="Saito J.A."/>
            <person name="Alam M."/>
        </authorList>
    </citation>
    <scope>NUCLEOTIDE SEQUENCE [LARGE SCALE GENOMIC DNA]</scope>
    <source>
        <strain evidence="4 5">MS6</strain>
    </source>
</reference>
<dbReference type="STRING" id="1126212.K2SWH7"/>
<dbReference type="SUPFAM" id="SSF48403">
    <property type="entry name" value="Ankyrin repeat"/>
    <property type="match status" value="2"/>
</dbReference>
<dbReference type="VEuPathDB" id="FungiDB:MPH_01789"/>
<evidence type="ECO:0000313" key="4">
    <source>
        <dbReference type="EMBL" id="EKG20925.1"/>
    </source>
</evidence>
<proteinExistence type="predicted"/>
<gene>
    <name evidence="4" type="ORF">MPH_01789</name>
</gene>
<dbReference type="InterPro" id="IPR054471">
    <property type="entry name" value="GPIID_WHD"/>
</dbReference>
<feature type="domain" description="GPI inositol-deacylase winged helix" evidence="3">
    <location>
        <begin position="214"/>
        <end position="290"/>
    </location>
</feature>
<dbReference type="SMART" id="SM00248">
    <property type="entry name" value="ANK"/>
    <property type="match status" value="10"/>
</dbReference>
<dbReference type="EMBL" id="AHHD01000073">
    <property type="protein sequence ID" value="EKG20925.1"/>
    <property type="molecule type" value="Genomic_DNA"/>
</dbReference>
<dbReference type="InParanoid" id="K2SWH7"/>
<comment type="caution">
    <text evidence="4">The sequence shown here is derived from an EMBL/GenBank/DDBJ whole genome shotgun (WGS) entry which is preliminary data.</text>
</comment>
<keyword evidence="1" id="KW-0677">Repeat</keyword>
<dbReference type="Pfam" id="PF22939">
    <property type="entry name" value="WHD_GPIID"/>
    <property type="match status" value="1"/>
</dbReference>
<dbReference type="InterPro" id="IPR036770">
    <property type="entry name" value="Ankyrin_rpt-contain_sf"/>
</dbReference>
<dbReference type="Proteomes" id="UP000007129">
    <property type="component" value="Unassembled WGS sequence"/>
</dbReference>
<dbReference type="Gene3D" id="1.25.40.20">
    <property type="entry name" value="Ankyrin repeat-containing domain"/>
    <property type="match status" value="3"/>
</dbReference>
<dbReference type="AlphaFoldDB" id="K2SWH7"/>
<dbReference type="eggNOG" id="KOG0504">
    <property type="taxonomic scope" value="Eukaryota"/>
</dbReference>
<organism evidence="4 5">
    <name type="scientific">Macrophomina phaseolina (strain MS6)</name>
    <name type="common">Charcoal rot fungus</name>
    <dbReference type="NCBI Taxonomy" id="1126212"/>
    <lineage>
        <taxon>Eukaryota</taxon>
        <taxon>Fungi</taxon>
        <taxon>Dikarya</taxon>
        <taxon>Ascomycota</taxon>
        <taxon>Pezizomycotina</taxon>
        <taxon>Dothideomycetes</taxon>
        <taxon>Dothideomycetes incertae sedis</taxon>
        <taxon>Botryosphaeriales</taxon>
        <taxon>Botryosphaeriaceae</taxon>
        <taxon>Macrophomina</taxon>
    </lineage>
</organism>
<name>K2SWH7_MACPH</name>
<dbReference type="PANTHER" id="PTHR24198">
    <property type="entry name" value="ANKYRIN REPEAT AND PROTEIN KINASE DOMAIN-CONTAINING PROTEIN"/>
    <property type="match status" value="1"/>
</dbReference>
<evidence type="ECO:0000259" key="3">
    <source>
        <dbReference type="Pfam" id="PF22939"/>
    </source>
</evidence>
<keyword evidence="2" id="KW-0040">ANK repeat</keyword>
<evidence type="ECO:0000256" key="1">
    <source>
        <dbReference type="ARBA" id="ARBA00022737"/>
    </source>
</evidence>
<dbReference type="PANTHER" id="PTHR24198:SF165">
    <property type="entry name" value="ANKYRIN REPEAT-CONTAINING PROTEIN-RELATED"/>
    <property type="match status" value="1"/>
</dbReference>
<accession>K2SWH7</accession>